<dbReference type="OrthoDB" id="440075at2759"/>
<feature type="compositionally biased region" description="Acidic residues" evidence="1">
    <location>
        <begin position="912"/>
        <end position="922"/>
    </location>
</feature>
<evidence type="ECO:0000313" key="3">
    <source>
        <dbReference type="Proteomes" id="UP000186817"/>
    </source>
</evidence>
<protein>
    <submittedName>
        <fullName evidence="2">Uncharacterized protein</fullName>
    </submittedName>
</protein>
<dbReference type="Proteomes" id="UP000186817">
    <property type="component" value="Unassembled WGS sequence"/>
</dbReference>
<comment type="caution">
    <text evidence="2">The sequence shown here is derived from an EMBL/GenBank/DDBJ whole genome shotgun (WGS) entry which is preliminary data.</text>
</comment>
<feature type="region of interest" description="Disordered" evidence="1">
    <location>
        <begin position="903"/>
        <end position="936"/>
    </location>
</feature>
<dbReference type="AlphaFoldDB" id="A0A1Q9C805"/>
<dbReference type="EMBL" id="LSRX01001531">
    <property type="protein sequence ID" value="OLP79054.1"/>
    <property type="molecule type" value="Genomic_DNA"/>
</dbReference>
<keyword evidence="3" id="KW-1185">Reference proteome</keyword>
<organism evidence="2 3">
    <name type="scientific">Symbiodinium microadriaticum</name>
    <name type="common">Dinoflagellate</name>
    <name type="synonym">Zooxanthella microadriatica</name>
    <dbReference type="NCBI Taxonomy" id="2951"/>
    <lineage>
        <taxon>Eukaryota</taxon>
        <taxon>Sar</taxon>
        <taxon>Alveolata</taxon>
        <taxon>Dinophyceae</taxon>
        <taxon>Suessiales</taxon>
        <taxon>Symbiodiniaceae</taxon>
        <taxon>Symbiodinium</taxon>
    </lineage>
</organism>
<name>A0A1Q9C805_SYMMI</name>
<evidence type="ECO:0000313" key="2">
    <source>
        <dbReference type="EMBL" id="OLP79054.1"/>
    </source>
</evidence>
<accession>A0A1Q9C805</accession>
<reference evidence="2 3" key="1">
    <citation type="submission" date="2016-02" db="EMBL/GenBank/DDBJ databases">
        <title>Genome analysis of coral dinoflagellate symbionts highlights evolutionary adaptations to a symbiotic lifestyle.</title>
        <authorList>
            <person name="Aranda M."/>
            <person name="Li Y."/>
            <person name="Liew Y.J."/>
            <person name="Baumgarten S."/>
            <person name="Simakov O."/>
            <person name="Wilson M."/>
            <person name="Piel J."/>
            <person name="Ashoor H."/>
            <person name="Bougouffa S."/>
            <person name="Bajic V.B."/>
            <person name="Ryu T."/>
            <person name="Ravasi T."/>
            <person name="Bayer T."/>
            <person name="Micklem G."/>
            <person name="Kim H."/>
            <person name="Bhak J."/>
            <person name="Lajeunesse T.C."/>
            <person name="Voolstra C.R."/>
        </authorList>
    </citation>
    <scope>NUCLEOTIDE SEQUENCE [LARGE SCALE GENOMIC DNA]</scope>
    <source>
        <strain evidence="2 3">CCMP2467</strain>
    </source>
</reference>
<gene>
    <name evidence="2" type="ORF">AK812_SmicGene40713</name>
</gene>
<evidence type="ECO:0000256" key="1">
    <source>
        <dbReference type="SAM" id="MobiDB-lite"/>
    </source>
</evidence>
<feature type="region of interest" description="Disordered" evidence="1">
    <location>
        <begin position="1052"/>
        <end position="1076"/>
    </location>
</feature>
<feature type="region of interest" description="Disordered" evidence="1">
    <location>
        <begin position="681"/>
        <end position="733"/>
    </location>
</feature>
<proteinExistence type="predicted"/>
<sequence>MTGAALIYKTIQARVEGPAHVSTCGSARPLRIPRSDLSPALIVALHKWKTLVSKRPAKPIPLRKTDLVLFFWVQLHPDDPKVALIMGYSSQEDVVGIFWDLGAQVLQVMAGLGRLVKLTKKIKKDEHVNPENNTSLHVFEGGQEYRDLIARDYDCELCSQRVYTKAGAMEEVAELWGLVMDFGSLGPRHHPAADADRRKEPLKLERDPAVQQKMAASKLLRTEPLRWSYSRWCPDKKSHEPINEDLLLQERTLQATLALKTTLSKEGVIPRFSHYERHEKKAIREALQLLTDSAAMLAFIGCCPRFVNYGFLHARIGVRAIGRMKLVVTVALLSECSNGSDRQANETKGKAKIDPQAQTCLLSTNSEREMCIQGENRAYQINTTQLGPDSRLLMADMAKTGVSLPISSYRGPDVNLPWMVPNLPVDLQLEDVASRLYQAQEERKAVEEQVGSGKYPLSIARPKRSSGASSSLIAGNAQRLLRVQQDPRLLEMQEALSSDPISEYPSETKAVWLVHFRQGLRKLIDSVAMSPNPDAAERQLDEAYRWYQRARRPAHHALTSCTAGPGFHDFCAEEVLRHPAPPGSAFFVPEALDRERPGRSSSHDSTKFEALSASLPTVAGRHAVQVKLASPRERLKEFNTRQLVRPLTARKLKDLEHRAEGDLERPLTPSTTCGGLTARSMVSARSPTPAHAAASRPTSAMSVGQTTTSRAVTPRSFDRRRRPQSAASNTSTVVGLPQTLEEEIALQLDDECHALPYPATEAEHRMEKRWLSKRNRAVTDKVVGEEQRTAVRDWAERRARVEEEISRNAEASRFQCALDRRRYCEPADALEDIDATVADDEVEGHVVQRVASQHRRPSEPVRVDVSQPKGYSFQVAARFVENEKKPKALNSRIAHLRRIHAHLIEERPKSDEENEDEGEAEDGQPRAQNATPVMLSPYAAQDDDRAAVPRMEDDSDVLVGICDWWGTLHPPIIPPPDGTGVTLDEIRFQQLQEVEEIKRVCARRSYPVNVGVLERALVMPAHKLNPGHLNGIYIVNTSPDLLSNPFLAKKKKIKKKKKLGKGKKSRSTSAKKGKAK</sequence>
<feature type="compositionally biased region" description="Polar residues" evidence="1">
    <location>
        <begin position="696"/>
        <end position="711"/>
    </location>
</feature>